<dbReference type="Gene3D" id="1.10.10.60">
    <property type="entry name" value="Homeodomain-like"/>
    <property type="match status" value="1"/>
</dbReference>
<dbReference type="Gene3D" id="3.30.420.10">
    <property type="entry name" value="Ribonuclease H-like superfamily/Ribonuclease H"/>
    <property type="match status" value="1"/>
</dbReference>
<sequence>MLYLNIQQLHQRKFKVSQIAQELKVSRPTVYKYLKMTFEETKAYMEQLQGKGKKLDPYRDWIIAWLEEYPHLSAAQIHDWLLERYPDLVVGESTVRAYVKEMREIYQIEKKVIIRQYEAIPEQPMGKQIQVDWGETKQKTTEKNEIKLYFIAFVLAHSRYKYMEWQDRPFTTNDAIRCHENAFQFYGGRTEEIVYDQDRLITVSENSGQLLLTSEFQSYVNERKFKVHLCRKADPESKGMIENVVKYIKGNFADSRVFSNIEDWNNRALQWLHRTGNQHVHQTTKKRPAEVFPVEKQHLQPVSSPLSYESVITPSITRNISKDNTIRFKSNRYSVPLGTYSVASDNEVFIEVTSSQPPTLIIRKHLDGEVIAEHSISNEKGKLIQHLHHIRDRSKGIEEFKQQLVSHFEDQKRATSYLNEICLRYPRYRRDQLIIIQHTIEKYPMWIEATLTKCIIDKLYSANDFRDIANHQNALQAECTQKVKPPFIKHSGKDNIIVTTRSLTAYTSILGGDPQ</sequence>
<dbReference type="PANTHER" id="PTHR35004">
    <property type="entry name" value="TRANSPOSASE RV3428C-RELATED"/>
    <property type="match status" value="1"/>
</dbReference>
<accession>A0AAX6BSW2</accession>
<comment type="caution">
    <text evidence="7">The sequence shown here is derived from an EMBL/GenBank/DDBJ whole genome shotgun (WGS) entry which is preliminary data.</text>
</comment>
<protein>
    <submittedName>
        <fullName evidence="7">IS21 family transposase</fullName>
    </submittedName>
</protein>
<feature type="domain" description="HTH IS21-type" evidence="5">
    <location>
        <begin position="1"/>
        <end position="66"/>
    </location>
</feature>
<dbReference type="InterPro" id="IPR001584">
    <property type="entry name" value="Integrase_cat-core"/>
</dbReference>
<dbReference type="GO" id="GO:0015074">
    <property type="term" value="P:DNA integration"/>
    <property type="evidence" value="ECO:0007669"/>
    <property type="project" value="InterPro"/>
</dbReference>
<organism evidence="7 8">
    <name type="scientific">Priestia megaterium</name>
    <name type="common">Bacillus megaterium</name>
    <dbReference type="NCBI Taxonomy" id="1404"/>
    <lineage>
        <taxon>Bacteria</taxon>
        <taxon>Bacillati</taxon>
        <taxon>Bacillota</taxon>
        <taxon>Bacilli</taxon>
        <taxon>Bacillales</taxon>
        <taxon>Bacillaceae</taxon>
        <taxon>Priestia</taxon>
    </lineage>
</organism>
<feature type="domain" description="Integrase catalytic" evidence="6">
    <location>
        <begin position="120"/>
        <end position="296"/>
    </location>
</feature>
<name>A0AAX6BSW2_PRIMG</name>
<dbReference type="GO" id="GO:0032196">
    <property type="term" value="P:transposition"/>
    <property type="evidence" value="ECO:0007669"/>
    <property type="project" value="UniProtKB-KW"/>
</dbReference>
<dbReference type="GO" id="GO:0003677">
    <property type="term" value="F:DNA binding"/>
    <property type="evidence" value="ECO:0007669"/>
    <property type="project" value="UniProtKB-KW"/>
</dbReference>
<dbReference type="InterPro" id="IPR009057">
    <property type="entry name" value="Homeodomain-like_sf"/>
</dbReference>
<keyword evidence="4" id="KW-0233">DNA recombination</keyword>
<evidence type="ECO:0000313" key="7">
    <source>
        <dbReference type="EMBL" id="GMG76815.1"/>
    </source>
</evidence>
<keyword evidence="3" id="KW-0238">DNA-binding</keyword>
<dbReference type="InterPro" id="IPR017894">
    <property type="entry name" value="HTH_IS21_transposase_type"/>
</dbReference>
<dbReference type="InterPro" id="IPR036397">
    <property type="entry name" value="RNaseH_sf"/>
</dbReference>
<evidence type="ECO:0000259" key="6">
    <source>
        <dbReference type="PROSITE" id="PS50994"/>
    </source>
</evidence>
<dbReference type="SUPFAM" id="SSF46689">
    <property type="entry name" value="Homeodomain-like"/>
    <property type="match status" value="1"/>
</dbReference>
<dbReference type="InterPro" id="IPR012337">
    <property type="entry name" value="RNaseH-like_sf"/>
</dbReference>
<dbReference type="PANTHER" id="PTHR35004:SF6">
    <property type="entry name" value="TRANSPOSASE"/>
    <property type="match status" value="1"/>
</dbReference>
<gene>
    <name evidence="7" type="primary">istA_1</name>
    <name evidence="7" type="ORF">ShirakiTB12_52840</name>
</gene>
<dbReference type="NCBIfam" id="NF033546">
    <property type="entry name" value="transpos_IS21"/>
    <property type="match status" value="1"/>
</dbReference>
<keyword evidence="2" id="KW-0815">Transposition</keyword>
<dbReference type="GO" id="GO:0000150">
    <property type="term" value="F:DNA strand exchange activity"/>
    <property type="evidence" value="ECO:0007669"/>
    <property type="project" value="InterPro"/>
</dbReference>
<dbReference type="AlphaFoldDB" id="A0AAX6BSW2"/>
<dbReference type="EMBL" id="BSYK01000002">
    <property type="protein sequence ID" value="GMG76815.1"/>
    <property type="molecule type" value="Genomic_DNA"/>
</dbReference>
<reference evidence="7" key="1">
    <citation type="journal article" date="2024" name="Appl Microbiol">
        <title>Effect of kuratsuki Bacillus and Priestia on Taste of Sake.</title>
        <authorList>
            <person name="Kobayashi K."/>
            <person name="Nishida H."/>
        </authorList>
    </citation>
    <scope>NUCLEOTIDE SEQUENCE</scope>
    <source>
        <strain evidence="7">B-12</strain>
    </source>
</reference>
<evidence type="ECO:0000256" key="1">
    <source>
        <dbReference type="ARBA" id="ARBA00009277"/>
    </source>
</evidence>
<evidence type="ECO:0000256" key="4">
    <source>
        <dbReference type="ARBA" id="ARBA00023172"/>
    </source>
</evidence>
<dbReference type="PROSITE" id="PS50531">
    <property type="entry name" value="HTH_IS21"/>
    <property type="match status" value="1"/>
</dbReference>
<comment type="similarity">
    <text evidence="1">Belongs to the transposase IS21/IS408/IS1162 family.</text>
</comment>
<dbReference type="PROSITE" id="PS50994">
    <property type="entry name" value="INTEGRASE"/>
    <property type="match status" value="1"/>
</dbReference>
<evidence type="ECO:0000256" key="2">
    <source>
        <dbReference type="ARBA" id="ARBA00022578"/>
    </source>
</evidence>
<dbReference type="SUPFAM" id="SSF53098">
    <property type="entry name" value="Ribonuclease H-like"/>
    <property type="match status" value="1"/>
</dbReference>
<dbReference type="RefSeq" id="WP_310876626.1">
    <property type="nucleotide sequence ID" value="NZ_BSYK01000002.1"/>
</dbReference>
<dbReference type="Proteomes" id="UP001165240">
    <property type="component" value="Unassembled WGS sequence"/>
</dbReference>
<evidence type="ECO:0000259" key="5">
    <source>
        <dbReference type="PROSITE" id="PS50531"/>
    </source>
</evidence>
<proteinExistence type="inferred from homology"/>
<dbReference type="InterPro" id="IPR006120">
    <property type="entry name" value="Resolvase_HTH_dom"/>
</dbReference>
<dbReference type="Pfam" id="PF02796">
    <property type="entry name" value="HTH_7"/>
    <property type="match status" value="1"/>
</dbReference>
<evidence type="ECO:0000256" key="3">
    <source>
        <dbReference type="ARBA" id="ARBA00023125"/>
    </source>
</evidence>
<evidence type="ECO:0000313" key="8">
    <source>
        <dbReference type="Proteomes" id="UP001165240"/>
    </source>
</evidence>